<name>A0ABY5MDA3_9HYPH</name>
<dbReference type="Proteomes" id="UP001342418">
    <property type="component" value="Chromosome"/>
</dbReference>
<dbReference type="EMBL" id="CP030941">
    <property type="protein sequence ID" value="UUP16043.1"/>
    <property type="molecule type" value="Genomic_DNA"/>
</dbReference>
<evidence type="ECO:0000256" key="1">
    <source>
        <dbReference type="SAM" id="MobiDB-lite"/>
    </source>
</evidence>
<evidence type="ECO:0000313" key="2">
    <source>
        <dbReference type="EMBL" id="UUP16043.1"/>
    </source>
</evidence>
<feature type="region of interest" description="Disordered" evidence="1">
    <location>
        <begin position="22"/>
        <end position="45"/>
    </location>
</feature>
<keyword evidence="3" id="KW-1185">Reference proteome</keyword>
<reference evidence="2 3" key="1">
    <citation type="submission" date="2018-07" db="EMBL/GenBank/DDBJ databases">
        <title>Genome sequence of Nitratireductor thuwali#1536.</title>
        <authorList>
            <person name="Michoud G."/>
            <person name="Merlino G."/>
            <person name="Sefrji F.O."/>
            <person name="Daffonchio D."/>
        </authorList>
    </citation>
    <scope>NUCLEOTIDE SEQUENCE [LARGE SCALE GENOMIC DNA]</scope>
    <source>
        <strain evidence="3">Nit1536</strain>
    </source>
</reference>
<accession>A0ABY5MDA3</accession>
<gene>
    <name evidence="2" type="ORF">NTH_00483</name>
</gene>
<sequence length="45" mass="5071">MPVHTLWKSMSEFLREFSAIMDHARTGRPSPHRGAGNRPPAAGRR</sequence>
<protein>
    <submittedName>
        <fullName evidence="2">Uncharacterized protein</fullName>
    </submittedName>
</protein>
<dbReference type="RefSeq" id="WP_338528500.1">
    <property type="nucleotide sequence ID" value="NZ_CP030941.1"/>
</dbReference>
<evidence type="ECO:0000313" key="3">
    <source>
        <dbReference type="Proteomes" id="UP001342418"/>
    </source>
</evidence>
<organism evidence="2 3">
    <name type="scientific">Nitratireductor thuwali</name>
    <dbReference type="NCBI Taxonomy" id="2267699"/>
    <lineage>
        <taxon>Bacteria</taxon>
        <taxon>Pseudomonadati</taxon>
        <taxon>Pseudomonadota</taxon>
        <taxon>Alphaproteobacteria</taxon>
        <taxon>Hyphomicrobiales</taxon>
        <taxon>Phyllobacteriaceae</taxon>
        <taxon>Nitratireductor</taxon>
    </lineage>
</organism>
<proteinExistence type="predicted"/>